<sequence length="318" mass="35774">MSLHTTEEIASGGRTSVEVNNHDDCYYYWFATEPVTQAFCDSVTHLELTVNSLVEGSLAGREVWFELVIMDGKEACSPRTRDGVDLVWKTHQPPCGNYPVQSGVVFDCEHPIFTYLKAEDVIAVRISLGERPTNIAFTLSSGTLVAKRMSRGFFVPAGWTPKTLVHAIHSNGSCHVAAHDQNIQSKLWFSTPPLPEKVVSSLNLATFQLYTRSQNQGWADRPELGTYTWFEIALRKSSASLNATHDPPRVMSWRSHDTSIDQNASEEQGGEIFNYKHELLQHIEPGDVIEVWVYARFACWTHDAYEGRLELGLPAEMR</sequence>
<organism evidence="1 2">
    <name type="scientific">Meripilus lineatus</name>
    <dbReference type="NCBI Taxonomy" id="2056292"/>
    <lineage>
        <taxon>Eukaryota</taxon>
        <taxon>Fungi</taxon>
        <taxon>Dikarya</taxon>
        <taxon>Basidiomycota</taxon>
        <taxon>Agaricomycotina</taxon>
        <taxon>Agaricomycetes</taxon>
        <taxon>Polyporales</taxon>
        <taxon>Meripilaceae</taxon>
        <taxon>Meripilus</taxon>
    </lineage>
</organism>
<dbReference type="EMBL" id="JANAWD010000222">
    <property type="protein sequence ID" value="KAJ3483576.1"/>
    <property type="molecule type" value="Genomic_DNA"/>
</dbReference>
<reference evidence="1" key="1">
    <citation type="submission" date="2022-07" db="EMBL/GenBank/DDBJ databases">
        <title>Genome Sequence of Physisporinus lineatus.</title>
        <authorList>
            <person name="Buettner E."/>
        </authorList>
    </citation>
    <scope>NUCLEOTIDE SEQUENCE</scope>
    <source>
        <strain evidence="1">VT162</strain>
    </source>
</reference>
<keyword evidence="2" id="KW-1185">Reference proteome</keyword>
<gene>
    <name evidence="1" type="ORF">NLI96_g6208</name>
</gene>
<dbReference type="Proteomes" id="UP001212997">
    <property type="component" value="Unassembled WGS sequence"/>
</dbReference>
<dbReference type="AlphaFoldDB" id="A0AAD5V345"/>
<proteinExistence type="predicted"/>
<evidence type="ECO:0000313" key="1">
    <source>
        <dbReference type="EMBL" id="KAJ3483576.1"/>
    </source>
</evidence>
<accession>A0AAD5V345</accession>
<protein>
    <submittedName>
        <fullName evidence="1">Uncharacterized protein</fullName>
    </submittedName>
</protein>
<comment type="caution">
    <text evidence="1">The sequence shown here is derived from an EMBL/GenBank/DDBJ whole genome shotgun (WGS) entry which is preliminary data.</text>
</comment>
<name>A0AAD5V345_9APHY</name>
<evidence type="ECO:0000313" key="2">
    <source>
        <dbReference type="Proteomes" id="UP001212997"/>
    </source>
</evidence>